<proteinExistence type="predicted"/>
<sequence>MTVPPQDARLDHVCATAGLRPLAPPRRILSHSNDTWSIEDEHRGPVVLRVSWRGDVARIGREVAVTRELPATIRRPEVLDHGTLFIHGAQLAYSLTRLVPGRPLDECWPALSTGQRRSAVSQLAAMLRELHEWTPPPDLTALLLDRPYRPENRITGLLGADLTPLPVARAAELAEHATGLPQVDPGLLRAAAGLLHQLAPLGQPVDDPAAHGLMHGDLQLGNLLWSDSGELTVLDLEWVRFGPPLLDLQRLCERADTDHLVGTDTHPRVLHWLEQDYPAAFTGPHPAARLRLYTLAYAIRDLIVHPPDRAASPSLHRLRRLVEDSWPAPGAWPDSLRRP</sequence>
<keyword evidence="2" id="KW-0808">Transferase</keyword>
<reference evidence="2 3" key="1">
    <citation type="submission" date="2020-08" db="EMBL/GenBank/DDBJ databases">
        <title>Sequencing the genomes of 1000 actinobacteria strains.</title>
        <authorList>
            <person name="Klenk H.-P."/>
        </authorList>
    </citation>
    <scope>NUCLEOTIDE SEQUENCE [LARGE SCALE GENOMIC DNA]</scope>
    <source>
        <strain evidence="2 3">DSM 44230</strain>
    </source>
</reference>
<dbReference type="GO" id="GO:0016301">
    <property type="term" value="F:kinase activity"/>
    <property type="evidence" value="ECO:0007669"/>
    <property type="project" value="UniProtKB-KW"/>
</dbReference>
<protein>
    <submittedName>
        <fullName evidence="2">Ser/Thr protein kinase RdoA (MazF antagonist)</fullName>
    </submittedName>
</protein>
<name>A0A7W7FX78_9PSEU</name>
<gene>
    <name evidence="2" type="ORF">HNR67_004757</name>
</gene>
<keyword evidence="3" id="KW-1185">Reference proteome</keyword>
<dbReference type="PANTHER" id="PTHR21310:SF40">
    <property type="entry name" value="AMINOGLYCOSIDE PHOSPHOTRANSFERASE DOMAIN-CONTAINING PROTEIN-RELATED"/>
    <property type="match status" value="1"/>
</dbReference>
<dbReference type="Proteomes" id="UP000533598">
    <property type="component" value="Unassembled WGS sequence"/>
</dbReference>
<dbReference type="InterPro" id="IPR002575">
    <property type="entry name" value="Aminoglycoside_PTrfase"/>
</dbReference>
<evidence type="ECO:0000313" key="2">
    <source>
        <dbReference type="EMBL" id="MBB4678639.1"/>
    </source>
</evidence>
<comment type="caution">
    <text evidence="2">The sequence shown here is derived from an EMBL/GenBank/DDBJ whole genome shotgun (WGS) entry which is preliminary data.</text>
</comment>
<organism evidence="2 3">
    <name type="scientific">Crossiella cryophila</name>
    <dbReference type="NCBI Taxonomy" id="43355"/>
    <lineage>
        <taxon>Bacteria</taxon>
        <taxon>Bacillati</taxon>
        <taxon>Actinomycetota</taxon>
        <taxon>Actinomycetes</taxon>
        <taxon>Pseudonocardiales</taxon>
        <taxon>Pseudonocardiaceae</taxon>
        <taxon>Crossiella</taxon>
    </lineage>
</organism>
<dbReference type="SUPFAM" id="SSF56112">
    <property type="entry name" value="Protein kinase-like (PK-like)"/>
    <property type="match status" value="1"/>
</dbReference>
<dbReference type="AlphaFoldDB" id="A0A7W7FX78"/>
<keyword evidence="2" id="KW-0418">Kinase</keyword>
<accession>A0A7W7FX78</accession>
<evidence type="ECO:0000259" key="1">
    <source>
        <dbReference type="Pfam" id="PF01636"/>
    </source>
</evidence>
<dbReference type="RefSeq" id="WP_185004489.1">
    <property type="nucleotide sequence ID" value="NZ_BAAAUI010000010.1"/>
</dbReference>
<feature type="domain" description="Aminoglycoside phosphotransferase" evidence="1">
    <location>
        <begin position="31"/>
        <end position="255"/>
    </location>
</feature>
<dbReference type="Gene3D" id="3.90.1200.10">
    <property type="match status" value="1"/>
</dbReference>
<evidence type="ECO:0000313" key="3">
    <source>
        <dbReference type="Proteomes" id="UP000533598"/>
    </source>
</evidence>
<dbReference type="PANTHER" id="PTHR21310">
    <property type="entry name" value="AMINOGLYCOSIDE PHOSPHOTRANSFERASE-RELATED-RELATED"/>
    <property type="match status" value="1"/>
</dbReference>
<dbReference type="Pfam" id="PF01636">
    <property type="entry name" value="APH"/>
    <property type="match status" value="1"/>
</dbReference>
<dbReference type="EMBL" id="JACHMH010000001">
    <property type="protein sequence ID" value="MBB4678639.1"/>
    <property type="molecule type" value="Genomic_DNA"/>
</dbReference>
<dbReference type="InterPro" id="IPR051678">
    <property type="entry name" value="AGP_Transferase"/>
</dbReference>
<dbReference type="InterPro" id="IPR011009">
    <property type="entry name" value="Kinase-like_dom_sf"/>
</dbReference>